<dbReference type="EMBL" id="UINC01005969">
    <property type="protein sequence ID" value="SVA24679.1"/>
    <property type="molecule type" value="Genomic_DNA"/>
</dbReference>
<evidence type="ECO:0000313" key="8">
    <source>
        <dbReference type="EMBL" id="SVA24679.1"/>
    </source>
</evidence>
<dbReference type="InterPro" id="IPR023627">
    <property type="entry name" value="Rcmb_RecR"/>
</dbReference>
<dbReference type="HAMAP" id="MF_00017">
    <property type="entry name" value="RecR"/>
    <property type="match status" value="1"/>
</dbReference>
<keyword evidence="1" id="KW-0479">Metal-binding</keyword>
<dbReference type="InterPro" id="IPR000093">
    <property type="entry name" value="DNA_Rcmb_RecR"/>
</dbReference>
<dbReference type="Gene3D" id="3.40.1360.10">
    <property type="match status" value="1"/>
</dbReference>
<dbReference type="InterPro" id="IPR034137">
    <property type="entry name" value="TOPRIM_RecR"/>
</dbReference>
<evidence type="ECO:0000256" key="3">
    <source>
        <dbReference type="ARBA" id="ARBA00022771"/>
    </source>
</evidence>
<name>A0A381U936_9ZZZZ</name>
<dbReference type="Pfam" id="PF21175">
    <property type="entry name" value="RecR_C"/>
    <property type="match status" value="1"/>
</dbReference>
<dbReference type="InterPro" id="IPR006171">
    <property type="entry name" value="TOPRIM_dom"/>
</dbReference>
<keyword evidence="3" id="KW-0863">Zinc-finger</keyword>
<dbReference type="PANTHER" id="PTHR30446">
    <property type="entry name" value="RECOMBINATION PROTEIN RECR"/>
    <property type="match status" value="1"/>
</dbReference>
<gene>
    <name evidence="8" type="ORF">METZ01_LOCUS77533</name>
</gene>
<evidence type="ECO:0000259" key="7">
    <source>
        <dbReference type="PROSITE" id="PS50880"/>
    </source>
</evidence>
<proteinExistence type="inferred from homology"/>
<keyword evidence="2" id="KW-0227">DNA damage</keyword>
<dbReference type="Pfam" id="PF13662">
    <property type="entry name" value="Toprim_4"/>
    <property type="match status" value="1"/>
</dbReference>
<sequence length="197" mass="21563">MDALPESLNRLVDGLSDFPGIGKKTAERMAFYLLKSNDGWAQNLAKAIMDVKEQIHECPICHNISDTSPCSICSDAKRDPSLLCVVEDTTDLVVFEKTNHFRGKYHVLGGVLSPLDGIGPEDLHFDTLLERINGEEEVIIATNPSAEGETTALYLAKLLKEHNIKVTRLASGIPVGGDLEYTDEATLVSALEGRREI</sequence>
<dbReference type="AlphaFoldDB" id="A0A381U936"/>
<dbReference type="CDD" id="cd01025">
    <property type="entry name" value="TOPRIM_recR"/>
    <property type="match status" value="1"/>
</dbReference>
<evidence type="ECO:0000256" key="6">
    <source>
        <dbReference type="ARBA" id="ARBA00023204"/>
    </source>
</evidence>
<organism evidence="8">
    <name type="scientific">marine metagenome</name>
    <dbReference type="NCBI Taxonomy" id="408172"/>
    <lineage>
        <taxon>unclassified sequences</taxon>
        <taxon>metagenomes</taxon>
        <taxon>ecological metagenomes</taxon>
    </lineage>
</organism>
<protein>
    <recommendedName>
        <fullName evidence="7">Toprim domain-containing protein</fullName>
    </recommendedName>
</protein>
<evidence type="ECO:0000256" key="2">
    <source>
        <dbReference type="ARBA" id="ARBA00022763"/>
    </source>
</evidence>
<dbReference type="Pfam" id="PF02132">
    <property type="entry name" value="RecR_ZnF"/>
    <property type="match status" value="1"/>
</dbReference>
<accession>A0A381U936</accession>
<keyword evidence="5" id="KW-0233">DNA recombination</keyword>
<dbReference type="GO" id="GO:0006281">
    <property type="term" value="P:DNA repair"/>
    <property type="evidence" value="ECO:0007669"/>
    <property type="project" value="UniProtKB-KW"/>
</dbReference>
<dbReference type="GO" id="GO:0006310">
    <property type="term" value="P:DNA recombination"/>
    <property type="evidence" value="ECO:0007669"/>
    <property type="project" value="UniProtKB-KW"/>
</dbReference>
<keyword evidence="6" id="KW-0234">DNA repair</keyword>
<evidence type="ECO:0000256" key="4">
    <source>
        <dbReference type="ARBA" id="ARBA00022833"/>
    </source>
</evidence>
<reference evidence="8" key="1">
    <citation type="submission" date="2018-05" db="EMBL/GenBank/DDBJ databases">
        <authorList>
            <person name="Lanie J.A."/>
            <person name="Ng W.-L."/>
            <person name="Kazmierczak K.M."/>
            <person name="Andrzejewski T.M."/>
            <person name="Davidsen T.M."/>
            <person name="Wayne K.J."/>
            <person name="Tettelin H."/>
            <person name="Glass J.I."/>
            <person name="Rusch D."/>
            <person name="Podicherti R."/>
            <person name="Tsui H.-C.T."/>
            <person name="Winkler M.E."/>
        </authorList>
    </citation>
    <scope>NUCLEOTIDE SEQUENCE</scope>
</reference>
<dbReference type="GO" id="GO:0003677">
    <property type="term" value="F:DNA binding"/>
    <property type="evidence" value="ECO:0007669"/>
    <property type="project" value="InterPro"/>
</dbReference>
<keyword evidence="4" id="KW-0862">Zinc</keyword>
<dbReference type="NCBIfam" id="TIGR00615">
    <property type="entry name" value="recR"/>
    <property type="match status" value="1"/>
</dbReference>
<dbReference type="SUPFAM" id="SSF111304">
    <property type="entry name" value="Recombination protein RecR"/>
    <property type="match status" value="1"/>
</dbReference>
<dbReference type="Gene3D" id="6.10.250.240">
    <property type="match status" value="1"/>
</dbReference>
<dbReference type="PROSITE" id="PS01300">
    <property type="entry name" value="RECR"/>
    <property type="match status" value="1"/>
</dbReference>
<dbReference type="InterPro" id="IPR015967">
    <property type="entry name" value="Rcmb_RecR_Znf"/>
</dbReference>
<dbReference type="Gene3D" id="1.10.8.420">
    <property type="entry name" value="RecR Domain 1"/>
    <property type="match status" value="1"/>
</dbReference>
<evidence type="ECO:0000256" key="5">
    <source>
        <dbReference type="ARBA" id="ARBA00023172"/>
    </source>
</evidence>
<feature type="domain" description="Toprim" evidence="7">
    <location>
        <begin position="81"/>
        <end position="174"/>
    </location>
</feature>
<dbReference type="SMART" id="SM00493">
    <property type="entry name" value="TOPRIM"/>
    <property type="match status" value="1"/>
</dbReference>
<dbReference type="PROSITE" id="PS50880">
    <property type="entry name" value="TOPRIM"/>
    <property type="match status" value="1"/>
</dbReference>
<dbReference type="Gene3D" id="3.30.60.80">
    <property type="match status" value="1"/>
</dbReference>
<dbReference type="GO" id="GO:0008270">
    <property type="term" value="F:zinc ion binding"/>
    <property type="evidence" value="ECO:0007669"/>
    <property type="project" value="UniProtKB-KW"/>
</dbReference>
<dbReference type="PANTHER" id="PTHR30446:SF0">
    <property type="entry name" value="RECOMBINATION PROTEIN RECR"/>
    <property type="match status" value="1"/>
</dbReference>
<evidence type="ECO:0000256" key="1">
    <source>
        <dbReference type="ARBA" id="ARBA00022723"/>
    </source>
</evidence>
<dbReference type="Pfam" id="PF21176">
    <property type="entry name" value="RecR_HhH"/>
    <property type="match status" value="1"/>
</dbReference>